<evidence type="ECO:0000313" key="2">
    <source>
        <dbReference type="EMBL" id="GGI02827.1"/>
    </source>
</evidence>
<name>A0ABQ2B1I6_9MICC</name>
<proteinExistence type="predicted"/>
<gene>
    <name evidence="2" type="ORF">GCM10007170_45450</name>
</gene>
<reference evidence="3" key="1">
    <citation type="journal article" date="2019" name="Int. J. Syst. Evol. Microbiol.">
        <title>The Global Catalogue of Microorganisms (GCM) 10K type strain sequencing project: providing services to taxonomists for standard genome sequencing and annotation.</title>
        <authorList>
            <consortium name="The Broad Institute Genomics Platform"/>
            <consortium name="The Broad Institute Genome Sequencing Center for Infectious Disease"/>
            <person name="Wu L."/>
            <person name="Ma J."/>
        </authorList>
    </citation>
    <scope>NUCLEOTIDE SEQUENCE [LARGE SCALE GENOMIC DNA]</scope>
    <source>
        <strain evidence="3">CGMCC 1.12778</strain>
    </source>
</reference>
<dbReference type="EMBL" id="BMFW01000052">
    <property type="protein sequence ID" value="GGI02827.1"/>
    <property type="molecule type" value="Genomic_DNA"/>
</dbReference>
<accession>A0ABQ2B1I6</accession>
<dbReference type="Proteomes" id="UP000643279">
    <property type="component" value="Unassembled WGS sequence"/>
</dbReference>
<comment type="caution">
    <text evidence="2">The sequence shown here is derived from an EMBL/GenBank/DDBJ whole genome shotgun (WGS) entry which is preliminary data.</text>
</comment>
<dbReference type="RefSeq" id="WP_188573761.1">
    <property type="nucleotide sequence ID" value="NZ_BMFW01000052.1"/>
</dbReference>
<feature type="region of interest" description="Disordered" evidence="1">
    <location>
        <begin position="75"/>
        <end position="98"/>
    </location>
</feature>
<sequence length="98" mass="10716">MPIPAPEVHTIVRDAHGVLTVVAEDPEAVQDGLDRAVEQIRAAAGPVNPRGILITRRSRSLFTVEATPDVPYGMTMEKDRWHRPGTYSAAETGDGRDR</sequence>
<organism evidence="2 3">
    <name type="scientific">Arthrobacter liuii</name>
    <dbReference type="NCBI Taxonomy" id="1476996"/>
    <lineage>
        <taxon>Bacteria</taxon>
        <taxon>Bacillati</taxon>
        <taxon>Actinomycetota</taxon>
        <taxon>Actinomycetes</taxon>
        <taxon>Micrococcales</taxon>
        <taxon>Micrococcaceae</taxon>
        <taxon>Arthrobacter</taxon>
    </lineage>
</organism>
<evidence type="ECO:0000313" key="3">
    <source>
        <dbReference type="Proteomes" id="UP000643279"/>
    </source>
</evidence>
<protein>
    <submittedName>
        <fullName evidence="2">Uncharacterized protein</fullName>
    </submittedName>
</protein>
<keyword evidence="3" id="KW-1185">Reference proteome</keyword>
<evidence type="ECO:0000256" key="1">
    <source>
        <dbReference type="SAM" id="MobiDB-lite"/>
    </source>
</evidence>